<dbReference type="GO" id="GO:0006631">
    <property type="term" value="P:fatty acid metabolic process"/>
    <property type="evidence" value="ECO:0007669"/>
    <property type="project" value="TreeGrafter"/>
</dbReference>
<evidence type="ECO:0000256" key="5">
    <source>
        <dbReference type="ARBA" id="ARBA00023315"/>
    </source>
</evidence>
<gene>
    <name evidence="7" type="ORF">PICST_59314</name>
</gene>
<keyword evidence="3 7" id="KW-0808">Transferase</keyword>
<dbReference type="PANTHER" id="PTHR12563:SF17">
    <property type="entry name" value="DIHYDROXYACETONE PHOSPHATE ACYLTRANSFERASE"/>
    <property type="match status" value="1"/>
</dbReference>
<dbReference type="GO" id="GO:0004366">
    <property type="term" value="F:glycerol-3-phosphate O-acyltransferase activity"/>
    <property type="evidence" value="ECO:0007669"/>
    <property type="project" value="TreeGrafter"/>
</dbReference>
<dbReference type="Proteomes" id="UP000002258">
    <property type="component" value="Chromosome 4"/>
</dbReference>
<dbReference type="InParanoid" id="A3LTY8"/>
<dbReference type="GO" id="GO:0006072">
    <property type="term" value="P:glycerol-3-phosphate metabolic process"/>
    <property type="evidence" value="ECO:0007669"/>
    <property type="project" value="TreeGrafter"/>
</dbReference>
<feature type="domain" description="Phospholipid/glycerol acyltransferase" evidence="6">
    <location>
        <begin position="201"/>
        <end position="334"/>
    </location>
</feature>
<dbReference type="Pfam" id="PF19277">
    <property type="entry name" value="GPAT_C"/>
    <property type="match status" value="1"/>
</dbReference>
<accession>A3LTY8</accession>
<dbReference type="EMBL" id="CP000498">
    <property type="protein sequence ID" value="ABN66495.2"/>
    <property type="molecule type" value="Genomic_DNA"/>
</dbReference>
<dbReference type="OMA" id="YKNLTIH"/>
<dbReference type="AlphaFoldDB" id="A3LTY8"/>
<evidence type="ECO:0000256" key="1">
    <source>
        <dbReference type="ARBA" id="ARBA00004184"/>
    </source>
</evidence>
<dbReference type="RefSeq" id="XP_001384524.2">
    <property type="nucleotide sequence ID" value="XM_001384487.1"/>
</dbReference>
<organism evidence="7 8">
    <name type="scientific">Scheffersomyces stipitis (strain ATCC 58785 / CBS 6054 / NBRC 10063 / NRRL Y-11545)</name>
    <name type="common">Yeast</name>
    <name type="synonym">Pichia stipitis</name>
    <dbReference type="NCBI Taxonomy" id="322104"/>
    <lineage>
        <taxon>Eukaryota</taxon>
        <taxon>Fungi</taxon>
        <taxon>Dikarya</taxon>
        <taxon>Ascomycota</taxon>
        <taxon>Saccharomycotina</taxon>
        <taxon>Pichiomycetes</taxon>
        <taxon>Debaryomycetaceae</taxon>
        <taxon>Scheffersomyces</taxon>
    </lineage>
</organism>
<dbReference type="SMART" id="SM00563">
    <property type="entry name" value="PlsC"/>
    <property type="match status" value="1"/>
</dbReference>
<dbReference type="GO" id="GO:0012505">
    <property type="term" value="C:endomembrane system"/>
    <property type="evidence" value="ECO:0007669"/>
    <property type="project" value="UniProtKB-SubCell"/>
</dbReference>
<comment type="similarity">
    <text evidence="2">Belongs to the GPAT/DAPAT family.</text>
</comment>
<dbReference type="InterPro" id="IPR041728">
    <property type="entry name" value="GPAT/DHAPAT_LPLAT"/>
</dbReference>
<reference evidence="7 8" key="1">
    <citation type="journal article" date="2007" name="Nat. Biotechnol.">
        <title>Genome sequence of the lignocellulose-bioconverting and xylose-fermenting yeast Pichia stipitis.</title>
        <authorList>
            <person name="Jeffries T.W."/>
            <person name="Grigoriev I.V."/>
            <person name="Grimwood J."/>
            <person name="Laplaza J.M."/>
            <person name="Aerts A."/>
            <person name="Salamov A."/>
            <person name="Schmutz J."/>
            <person name="Lindquist E."/>
            <person name="Dehal P."/>
            <person name="Shapiro H."/>
            <person name="Jin Y.S."/>
            <person name="Passoth V."/>
            <person name="Richardson P.M."/>
        </authorList>
    </citation>
    <scope>NUCLEOTIDE SEQUENCE [LARGE SCALE GENOMIC DNA]</scope>
    <source>
        <strain evidence="8">ATCC 58785 / CBS 6054 / NBRC 10063 / NRRL Y-11545</strain>
    </source>
</reference>
<dbReference type="OrthoDB" id="10255570at2759"/>
<keyword evidence="8" id="KW-1185">Reference proteome</keyword>
<evidence type="ECO:0000259" key="6">
    <source>
        <dbReference type="SMART" id="SM00563"/>
    </source>
</evidence>
<sequence>MTSANSDISNSDFDINILDDAFETPDIELTFPLPTDKETYIDIEGNEKASKSIGILFSAFKLFSGIPVEKVYSNNEYRYFTNKHSAAFKKKFEDYMNDKLEKSDKKLDELIYTLINQELNLKLITPADFNHRFKEVKKFMVAYYKKENEKNLPTFHSHNFVRTAYITVIMVLRKMFPRGIWVSRQDFSELYRKYLEDPMSIIFLPSHQSHVDYIILHVLCVRFQMAIPTVVAGENLNVAVFGKFMRNLGAIFIKRSFNNELYTERNLNNVIEFMLVNKINFEVFIEGTRSRDGKLLLPKYGILKTLTSIYLKQRYLENNSNFDLLFQPVSVRYERIYETDGYLKELTGSDKKQESMLNIVQNGVGNLLGAETADPVVWGKDGFNDNSERNLNGKIFFKLGNSFRLSSFVESDREFLNEVTATIKSNPSASLETEHSKVNLKRLGFKILHEVNRISYLPEIAIIGTALQVHYYFFKKDVFDVYEVIPILKLVAETLYNENLDSPTNSKILHDLLSLSDEDMAVLIKTQIIDFLRLVRVNERKNLIKIENPIELLYYKNLSIHLIIQRCLISFILLLLEGLGQSNYRVISKVFYIVTGFLKNEFLFDYNYNERNELSFILKDFVQSGTNDKGEEFYKVIDVKYLQLFGDLATPFLESYLVLIDHIFELNERLARHYKKNKAAIQKDAIIDEDELKYPDTKSLLKYITSQSRKHPERVGSLESINKQYLLSDIYYLANLQVIQIFKNKAKTKAFVKITNGRDLNILHDFLSQILGKKSEKTLLTDEININYVIDIVDKRDDRDVNQLRLGRSKL</sequence>
<dbReference type="GO" id="GO:0031966">
    <property type="term" value="C:mitochondrial membrane"/>
    <property type="evidence" value="ECO:0007669"/>
    <property type="project" value="TreeGrafter"/>
</dbReference>
<evidence type="ECO:0000256" key="2">
    <source>
        <dbReference type="ARBA" id="ARBA00007937"/>
    </source>
</evidence>
<dbReference type="GO" id="GO:0008654">
    <property type="term" value="P:phospholipid biosynthetic process"/>
    <property type="evidence" value="ECO:0007669"/>
    <property type="project" value="TreeGrafter"/>
</dbReference>
<keyword evidence="4" id="KW-0472">Membrane</keyword>
<dbReference type="GO" id="GO:0019432">
    <property type="term" value="P:triglyceride biosynthetic process"/>
    <property type="evidence" value="ECO:0007669"/>
    <property type="project" value="TreeGrafter"/>
</dbReference>
<dbReference type="InterPro" id="IPR002123">
    <property type="entry name" value="Plipid/glycerol_acylTrfase"/>
</dbReference>
<dbReference type="InterPro" id="IPR022284">
    <property type="entry name" value="GPAT/DHAPAT"/>
</dbReference>
<dbReference type="KEGG" id="pic:PICST_59314"/>
<dbReference type="InterPro" id="IPR045520">
    <property type="entry name" value="GPAT/DHAPAT_C"/>
</dbReference>
<dbReference type="STRING" id="322104.A3LTY8"/>
<dbReference type="eggNOG" id="KOG3730">
    <property type="taxonomic scope" value="Eukaryota"/>
</dbReference>
<name>A3LTY8_PICST</name>
<dbReference type="PANTHER" id="PTHR12563">
    <property type="entry name" value="GLYCEROL-3-PHOSPHATE ACYLTRANSFERASE"/>
    <property type="match status" value="1"/>
</dbReference>
<keyword evidence="5 7" id="KW-0012">Acyltransferase</keyword>
<evidence type="ECO:0000313" key="7">
    <source>
        <dbReference type="EMBL" id="ABN66495.2"/>
    </source>
</evidence>
<protein>
    <submittedName>
        <fullName evidence="7">Glycerol-3-phosphate acyltransferase</fullName>
    </submittedName>
</protein>
<comment type="subcellular location">
    <subcellularLocation>
        <location evidence="1">Endomembrane system</location>
        <topology evidence="1">Peripheral membrane protein</topology>
    </subcellularLocation>
</comment>
<evidence type="ECO:0000313" key="8">
    <source>
        <dbReference type="Proteomes" id="UP000002258"/>
    </source>
</evidence>
<dbReference type="Pfam" id="PF01553">
    <property type="entry name" value="Acyltransferase"/>
    <property type="match status" value="1"/>
</dbReference>
<dbReference type="CDD" id="cd07993">
    <property type="entry name" value="LPLAT_DHAPAT-like"/>
    <property type="match status" value="1"/>
</dbReference>
<dbReference type="GeneID" id="4838614"/>
<proteinExistence type="inferred from homology"/>
<evidence type="ECO:0000256" key="4">
    <source>
        <dbReference type="ARBA" id="ARBA00023136"/>
    </source>
</evidence>
<dbReference type="SUPFAM" id="SSF69593">
    <property type="entry name" value="Glycerol-3-phosphate (1)-acyltransferase"/>
    <property type="match status" value="1"/>
</dbReference>
<dbReference type="HOGENOM" id="CLU_349513_0_0_1"/>
<evidence type="ECO:0000256" key="3">
    <source>
        <dbReference type="ARBA" id="ARBA00022679"/>
    </source>
</evidence>